<name>A0A813VAD5_9BILA</name>
<dbReference type="Gene3D" id="2.60.40.10">
    <property type="entry name" value="Immunoglobulins"/>
    <property type="match status" value="2"/>
</dbReference>
<keyword evidence="2" id="KW-0472">Membrane</keyword>
<evidence type="ECO:0008006" key="5">
    <source>
        <dbReference type="Google" id="ProtNLM"/>
    </source>
</evidence>
<evidence type="ECO:0000256" key="2">
    <source>
        <dbReference type="SAM" id="Phobius"/>
    </source>
</evidence>
<feature type="region of interest" description="Disordered" evidence="1">
    <location>
        <begin position="664"/>
        <end position="709"/>
    </location>
</feature>
<evidence type="ECO:0000313" key="4">
    <source>
        <dbReference type="Proteomes" id="UP000663879"/>
    </source>
</evidence>
<dbReference type="Proteomes" id="UP000663879">
    <property type="component" value="Unassembled WGS sequence"/>
</dbReference>
<protein>
    <recommendedName>
        <fullName evidence="5">Ig-like domain-containing protein</fullName>
    </recommendedName>
</protein>
<keyword evidence="2" id="KW-1133">Transmembrane helix</keyword>
<feature type="compositionally biased region" description="Basic and acidic residues" evidence="1">
    <location>
        <begin position="674"/>
        <end position="702"/>
    </location>
</feature>
<evidence type="ECO:0000313" key="3">
    <source>
        <dbReference type="EMBL" id="CAF0842415.1"/>
    </source>
</evidence>
<feature type="compositionally biased region" description="Polar residues" evidence="1">
    <location>
        <begin position="927"/>
        <end position="936"/>
    </location>
</feature>
<evidence type="ECO:0000256" key="1">
    <source>
        <dbReference type="SAM" id="MobiDB-lite"/>
    </source>
</evidence>
<dbReference type="SUPFAM" id="SSF48726">
    <property type="entry name" value="Immunoglobulin"/>
    <property type="match status" value="1"/>
</dbReference>
<dbReference type="InterPro" id="IPR036179">
    <property type="entry name" value="Ig-like_dom_sf"/>
</dbReference>
<dbReference type="OrthoDB" id="10345853at2759"/>
<sequence>MKFESSILNFLFIYINLIVTYTSCQSYFQDDQVSVTKSSTELNKEFWETLYQNSLLNTRNKYNVLNDEKVCFTCPVDRSTFTSLYHEAIDAMTQQNQQHQAPPRVTISWIAQLNENRVIHFCSNNTRKVNNPLQLSSNGMNSNEVGMSTQLEFSCENNRLCLHNVKNAYPKNYQCLIKSYVLDVKLDVIDISSNRVQVKRIRRDDSFFQQSFIQLTHVLLYFTGDSVKFDYQKEVQVHENQIFTVKCEVPESNPVSIVKAYIDNKELKLTGLEKKTVENRMTINTYSFEVNATRSMNGKKVKCDAQMKDIPTDLANSIDLRSHLFKDYTISVYYLPTCVYKERTYRTGINRSITIECPINGSNPDVTYYKMIPPSTRTKFELIDNNIETLKRVGKYKINPTSQADFGLYECIPRSLAGTAKCDIIVELGSTPNPPEMCTVQFAKVNNKTFAQFSCKPGHNQGGSTSFLSIYEVIDQHLKLSGRVNIDESKMDKEVPYISPADEDKYYEFLIMQENNYGNSTSILLTLGTLKDSKAMHSINFKNFYIIAGGIAGVFFIFCLCGCCCCSDIFGGSSKNDNSFCKCCSPSEHNESDDGLTYKKAPMDSEILQSRTYQPYSTDIGTLKYGYNQNYDYYDNTSTGLLGEPTNYERFGTVKSKKVQIVNSSSYETNQDDSYGHDYEENEYMDDKNDSDESKDENKEYTPKITKSKNASESFNNNVSVSIGSGVESIRKHTYNLGSEIYGKKTKLHSNGTSTIDRKNLIKTDNGLVYTPLDGKEDEVEYDNCDEMKAKESSKYSSVKRVNNPIQNKLNSNFQAELSQKLKSINNEEIYSKNLKVKNTIPTVSSFNQSEQLSNSTATTSVSSSASSCASNSDLIIKNKNNLLQRPLPPTPIESKNYSLLKTTISVNSDNGTLGKNKPPILKPKPRTNSGHNQSIEPLLNGKFDSPNTSVTDVSSTNCTPQHCNLNLLEDVGSKNTMNRKVNPNSIYSTIKLNCDYTPSNVTLKTFSPNYENRAKKSPTSIDDEIKAINSRVNVTRTMERRHVKNSEC</sequence>
<dbReference type="InterPro" id="IPR013783">
    <property type="entry name" value="Ig-like_fold"/>
</dbReference>
<dbReference type="EMBL" id="CAJNOC010001180">
    <property type="protein sequence ID" value="CAF0842415.1"/>
    <property type="molecule type" value="Genomic_DNA"/>
</dbReference>
<accession>A0A813VAD5</accession>
<dbReference type="AlphaFoldDB" id="A0A813VAD5"/>
<gene>
    <name evidence="3" type="ORF">OXX778_LOCUS8525</name>
</gene>
<keyword evidence="2" id="KW-0812">Transmembrane</keyword>
<reference evidence="3" key="1">
    <citation type="submission" date="2021-02" db="EMBL/GenBank/DDBJ databases">
        <authorList>
            <person name="Nowell W R."/>
        </authorList>
    </citation>
    <scope>NUCLEOTIDE SEQUENCE</scope>
    <source>
        <strain evidence="3">Ploen Becks lab</strain>
    </source>
</reference>
<organism evidence="3 4">
    <name type="scientific">Brachionus calyciflorus</name>
    <dbReference type="NCBI Taxonomy" id="104777"/>
    <lineage>
        <taxon>Eukaryota</taxon>
        <taxon>Metazoa</taxon>
        <taxon>Spiralia</taxon>
        <taxon>Gnathifera</taxon>
        <taxon>Rotifera</taxon>
        <taxon>Eurotatoria</taxon>
        <taxon>Monogononta</taxon>
        <taxon>Pseudotrocha</taxon>
        <taxon>Ploima</taxon>
        <taxon>Brachionidae</taxon>
        <taxon>Brachionus</taxon>
    </lineage>
</organism>
<proteinExistence type="predicted"/>
<feature type="region of interest" description="Disordered" evidence="1">
    <location>
        <begin position="910"/>
        <end position="945"/>
    </location>
</feature>
<comment type="caution">
    <text evidence="3">The sequence shown here is derived from an EMBL/GenBank/DDBJ whole genome shotgun (WGS) entry which is preliminary data.</text>
</comment>
<feature type="transmembrane region" description="Helical" evidence="2">
    <location>
        <begin position="7"/>
        <end position="28"/>
    </location>
</feature>
<keyword evidence="4" id="KW-1185">Reference proteome</keyword>
<feature type="compositionally biased region" description="Polar residues" evidence="1">
    <location>
        <begin position="664"/>
        <end position="673"/>
    </location>
</feature>